<reference evidence="1 2" key="1">
    <citation type="journal article" date="2019" name="Int. J. Syst. Evol. Microbiol.">
        <title>The Global Catalogue of Microorganisms (GCM) 10K type strain sequencing project: providing services to taxonomists for standard genome sequencing and annotation.</title>
        <authorList>
            <consortium name="The Broad Institute Genomics Platform"/>
            <consortium name="The Broad Institute Genome Sequencing Center for Infectious Disease"/>
            <person name="Wu L."/>
            <person name="Ma J."/>
        </authorList>
    </citation>
    <scope>NUCLEOTIDE SEQUENCE [LARGE SCALE GENOMIC DNA]</scope>
    <source>
        <strain evidence="1 2">WLHS5</strain>
    </source>
</reference>
<gene>
    <name evidence="1" type="ORF">ACFO5R_18515</name>
</gene>
<protein>
    <recommendedName>
        <fullName evidence="3">TRASH domain-containing protein</fullName>
    </recommendedName>
</protein>
<dbReference type="AlphaFoldDB" id="A0ABD5PUF1"/>
<keyword evidence="2" id="KW-1185">Reference proteome</keyword>
<evidence type="ECO:0000313" key="2">
    <source>
        <dbReference type="Proteomes" id="UP001595898"/>
    </source>
</evidence>
<dbReference type="InterPro" id="IPR055998">
    <property type="entry name" value="DUF7576"/>
</dbReference>
<dbReference type="RefSeq" id="WP_250142052.1">
    <property type="nucleotide sequence ID" value="NZ_JALIQP010000005.1"/>
</dbReference>
<evidence type="ECO:0008006" key="3">
    <source>
        <dbReference type="Google" id="ProtNLM"/>
    </source>
</evidence>
<organism evidence="1 2">
    <name type="scientific">Halosolutus amylolyticus</name>
    <dbReference type="NCBI Taxonomy" id="2932267"/>
    <lineage>
        <taxon>Archaea</taxon>
        <taxon>Methanobacteriati</taxon>
        <taxon>Methanobacteriota</taxon>
        <taxon>Stenosarchaea group</taxon>
        <taxon>Halobacteria</taxon>
        <taxon>Halobacteriales</taxon>
        <taxon>Natrialbaceae</taxon>
        <taxon>Halosolutus</taxon>
    </lineage>
</organism>
<dbReference type="EMBL" id="JBHSFA010000009">
    <property type="protein sequence ID" value="MFC4543924.1"/>
    <property type="molecule type" value="Genomic_DNA"/>
</dbReference>
<proteinExistence type="predicted"/>
<evidence type="ECO:0000313" key="1">
    <source>
        <dbReference type="EMBL" id="MFC4543924.1"/>
    </source>
</evidence>
<sequence length="52" mass="5765">MIDSVDEDEPDCQYCGLTVASTDERRVVTTIEEGTAIHTHFCSDDCLAAWKS</sequence>
<accession>A0ABD5PUF1</accession>
<dbReference type="Pfam" id="PF24461">
    <property type="entry name" value="DUF7576"/>
    <property type="match status" value="1"/>
</dbReference>
<comment type="caution">
    <text evidence="1">The sequence shown here is derived from an EMBL/GenBank/DDBJ whole genome shotgun (WGS) entry which is preliminary data.</text>
</comment>
<dbReference type="Proteomes" id="UP001595898">
    <property type="component" value="Unassembled WGS sequence"/>
</dbReference>
<name>A0ABD5PUF1_9EURY</name>